<sequence length="513" mass="60302">DIVESDLYSSPAIDDLIYGLRDKRWFSKIDLKEGFFQIHLQESDKKKTAFKIKNKLYEWNRMPMGFKNSSAVFQRVMDKVLEEEIGKNCYVYIDDILIYGETEEEHDMAFIRICDKLSKAGFQANQDKIEFKKKEVTFLGHNIAYNCIKSHMDPAEGFKNYKRPENIEEVRRFLGIVNYYRKFIQNCAQKAEPINRLLRKEIKFEWKESQEEAFVLLKNEILGEKCLIQPDFKRRFILTTDASNKGLGVVLSQEEDGVERPVAFASRGLRPAERNYSITEKEMLAALWGMEYFDMFLYGREFTVFTDHKALEAWNRKGVINSARIERWHERLQRYNCNMKYKKPEELKHADDLSRSMNMIASGIEDEKSKMIAKAHDEVVHRGAKATYEYINNNMKDENISFKEVQEMLRKCFRCKLYNPIKISGWRYIESYSPGEKVAFDIIGPIEDQYIITAIDYFSRFAMAEVINSRSSANVIKFLKKVHFELSIKTLISDSAKENNNEEIKKNGQKTIK</sequence>
<keyword evidence="6" id="KW-0695">RNA-directed DNA polymerase</keyword>
<evidence type="ECO:0000256" key="2">
    <source>
        <dbReference type="ARBA" id="ARBA00022695"/>
    </source>
</evidence>
<dbReference type="EMBL" id="SBJO01000821">
    <property type="protein sequence ID" value="KAF9756144.1"/>
    <property type="molecule type" value="Genomic_DNA"/>
</dbReference>
<dbReference type="CDD" id="cd01647">
    <property type="entry name" value="RT_LTR"/>
    <property type="match status" value="1"/>
</dbReference>
<feature type="non-terminal residue" evidence="9">
    <location>
        <position position="1"/>
    </location>
</feature>
<evidence type="ECO:0000259" key="8">
    <source>
        <dbReference type="PROSITE" id="PS50994"/>
    </source>
</evidence>
<dbReference type="GO" id="GO:0005634">
    <property type="term" value="C:nucleus"/>
    <property type="evidence" value="ECO:0007669"/>
    <property type="project" value="UniProtKB-ARBA"/>
</dbReference>
<evidence type="ECO:0000256" key="1">
    <source>
        <dbReference type="ARBA" id="ARBA00022679"/>
    </source>
</evidence>
<evidence type="ECO:0000313" key="10">
    <source>
        <dbReference type="Proteomes" id="UP000740883"/>
    </source>
</evidence>
<evidence type="ECO:0000256" key="5">
    <source>
        <dbReference type="ARBA" id="ARBA00022801"/>
    </source>
</evidence>
<name>A0A9P6GW13_9MICR</name>
<dbReference type="InterPro" id="IPR036397">
    <property type="entry name" value="RNaseH_sf"/>
</dbReference>
<dbReference type="InterPro" id="IPR041373">
    <property type="entry name" value="RT_RNaseH"/>
</dbReference>
<dbReference type="PANTHER" id="PTHR37984">
    <property type="entry name" value="PROTEIN CBG26694"/>
    <property type="match status" value="1"/>
</dbReference>
<dbReference type="FunFam" id="3.30.70.270:FF:000020">
    <property type="entry name" value="Transposon Tf2-6 polyprotein-like Protein"/>
    <property type="match status" value="1"/>
</dbReference>
<keyword evidence="2" id="KW-0548">Nucleotidyltransferase</keyword>
<dbReference type="PROSITE" id="PS50994">
    <property type="entry name" value="INTEGRASE"/>
    <property type="match status" value="1"/>
</dbReference>
<protein>
    <submittedName>
        <fullName evidence="9">Retrovirus-related Pol polyprotein from transposon opus</fullName>
    </submittedName>
</protein>
<keyword evidence="4" id="KW-0255">Endonuclease</keyword>
<dbReference type="AlphaFoldDB" id="A0A9P6GW13"/>
<dbReference type="InterPro" id="IPR043128">
    <property type="entry name" value="Rev_trsase/Diguanyl_cyclase"/>
</dbReference>
<evidence type="ECO:0000256" key="6">
    <source>
        <dbReference type="ARBA" id="ARBA00022918"/>
    </source>
</evidence>
<dbReference type="PROSITE" id="PS50878">
    <property type="entry name" value="RT_POL"/>
    <property type="match status" value="1"/>
</dbReference>
<dbReference type="Gene3D" id="3.30.420.10">
    <property type="entry name" value="Ribonuclease H-like superfamily/Ribonuclease H"/>
    <property type="match status" value="1"/>
</dbReference>
<dbReference type="GO" id="GO:0003964">
    <property type="term" value="F:RNA-directed DNA polymerase activity"/>
    <property type="evidence" value="ECO:0007669"/>
    <property type="project" value="UniProtKB-KW"/>
</dbReference>
<dbReference type="SUPFAM" id="SSF53098">
    <property type="entry name" value="Ribonuclease H-like"/>
    <property type="match status" value="1"/>
</dbReference>
<evidence type="ECO:0000256" key="4">
    <source>
        <dbReference type="ARBA" id="ARBA00022759"/>
    </source>
</evidence>
<dbReference type="GO" id="GO:0016787">
    <property type="term" value="F:hydrolase activity"/>
    <property type="evidence" value="ECO:0007669"/>
    <property type="project" value="UniProtKB-KW"/>
</dbReference>
<dbReference type="FunFam" id="3.10.20.370:FF:000001">
    <property type="entry name" value="Retrovirus-related Pol polyprotein from transposon 17.6-like protein"/>
    <property type="match status" value="1"/>
</dbReference>
<dbReference type="Gene3D" id="3.10.10.10">
    <property type="entry name" value="HIV Type 1 Reverse Transcriptase, subunit A, domain 1"/>
    <property type="match status" value="1"/>
</dbReference>
<dbReference type="Proteomes" id="UP000740883">
    <property type="component" value="Unassembled WGS sequence"/>
</dbReference>
<evidence type="ECO:0000259" key="7">
    <source>
        <dbReference type="PROSITE" id="PS50878"/>
    </source>
</evidence>
<dbReference type="GO" id="GO:0004519">
    <property type="term" value="F:endonuclease activity"/>
    <property type="evidence" value="ECO:0007669"/>
    <property type="project" value="UniProtKB-KW"/>
</dbReference>
<dbReference type="InterPro" id="IPR050951">
    <property type="entry name" value="Retrovirus_Pol_polyprotein"/>
</dbReference>
<keyword evidence="10" id="KW-1185">Reference proteome</keyword>
<dbReference type="Pfam" id="PF17917">
    <property type="entry name" value="RT_RNaseH"/>
    <property type="match status" value="1"/>
</dbReference>
<dbReference type="Pfam" id="PF00078">
    <property type="entry name" value="RVT_1"/>
    <property type="match status" value="1"/>
</dbReference>
<dbReference type="GO" id="GO:0015074">
    <property type="term" value="P:DNA integration"/>
    <property type="evidence" value="ECO:0007669"/>
    <property type="project" value="InterPro"/>
</dbReference>
<keyword evidence="5" id="KW-0378">Hydrolase</keyword>
<dbReference type="InterPro" id="IPR012337">
    <property type="entry name" value="RNaseH-like_sf"/>
</dbReference>
<organism evidence="9 10">
    <name type="scientific">Nosema granulosis</name>
    <dbReference type="NCBI Taxonomy" id="83296"/>
    <lineage>
        <taxon>Eukaryota</taxon>
        <taxon>Fungi</taxon>
        <taxon>Fungi incertae sedis</taxon>
        <taxon>Microsporidia</taxon>
        <taxon>Nosematidae</taxon>
        <taxon>Nosema</taxon>
    </lineage>
</organism>
<dbReference type="SUPFAM" id="SSF56672">
    <property type="entry name" value="DNA/RNA polymerases"/>
    <property type="match status" value="1"/>
</dbReference>
<dbReference type="CDD" id="cd09274">
    <property type="entry name" value="RNase_HI_RT_Ty3"/>
    <property type="match status" value="1"/>
</dbReference>
<dbReference type="GO" id="GO:0003676">
    <property type="term" value="F:nucleic acid binding"/>
    <property type="evidence" value="ECO:0007669"/>
    <property type="project" value="InterPro"/>
</dbReference>
<dbReference type="InterPro" id="IPR001584">
    <property type="entry name" value="Integrase_cat-core"/>
</dbReference>
<keyword evidence="1" id="KW-0808">Transferase</keyword>
<accession>A0A9P6GW13</accession>
<keyword evidence="3" id="KW-0540">Nuclease</keyword>
<dbReference type="InterPro" id="IPR043502">
    <property type="entry name" value="DNA/RNA_pol_sf"/>
</dbReference>
<comment type="caution">
    <text evidence="9">The sequence shown here is derived from an EMBL/GenBank/DDBJ whole genome shotgun (WGS) entry which is preliminary data.</text>
</comment>
<evidence type="ECO:0000313" key="9">
    <source>
        <dbReference type="EMBL" id="KAF9756144.1"/>
    </source>
</evidence>
<evidence type="ECO:0000256" key="3">
    <source>
        <dbReference type="ARBA" id="ARBA00022722"/>
    </source>
</evidence>
<dbReference type="Gene3D" id="3.30.70.270">
    <property type="match status" value="2"/>
</dbReference>
<dbReference type="OrthoDB" id="2192994at2759"/>
<feature type="domain" description="Reverse transcriptase" evidence="7">
    <location>
        <begin position="1"/>
        <end position="143"/>
    </location>
</feature>
<feature type="domain" description="Integrase catalytic" evidence="8">
    <location>
        <begin position="430"/>
        <end position="513"/>
    </location>
</feature>
<proteinExistence type="predicted"/>
<gene>
    <name evidence="9" type="primary">pol_122</name>
    <name evidence="9" type="ORF">NGRA_3322</name>
</gene>
<dbReference type="InterPro" id="IPR000477">
    <property type="entry name" value="RT_dom"/>
</dbReference>
<reference evidence="9 10" key="1">
    <citation type="journal article" date="2020" name="Genome Biol. Evol.">
        <title>Comparative genomics of strictly vertically transmitted, feminizing microsporidia endosymbionts of amphipod crustaceans.</title>
        <authorList>
            <person name="Cormier A."/>
            <person name="Chebbi M.A."/>
            <person name="Giraud I."/>
            <person name="Wattier R."/>
            <person name="Teixeira M."/>
            <person name="Gilbert C."/>
            <person name="Rigaud T."/>
            <person name="Cordaux R."/>
        </authorList>
    </citation>
    <scope>NUCLEOTIDE SEQUENCE [LARGE SCALE GENOMIC DNA]</scope>
    <source>
        <strain evidence="9 10">Ou3-Ou53</strain>
    </source>
</reference>
<dbReference type="PANTHER" id="PTHR37984:SF5">
    <property type="entry name" value="PROTEIN NYNRIN-LIKE"/>
    <property type="match status" value="1"/>
</dbReference>